<dbReference type="AlphaFoldDB" id="A0A972JF99"/>
<sequence>MTLLLPLLIQAQKNEGGIVLENDLFTSTVNDKYYTNGIEFYYRYVSDQTSEKTVKSTNEFRIGQYIYNPQTVDAADPNYHDRPFAGLLSAQYTRGWFYKSGSVLKLGTTLGIIGPESGAEKVQENIHKVFNYKPVYGWKYQIKSTPVIEARFQYIQQVASSNHIDLGIQADAMGGTAFSSISAGLVSRMSLWKLVPRYESVMNGAAVSNESGNPIKKELFFYISPGVNYQFYDATIQGSPFNDDSPLTWDVVPVRFIGEAGIKYRAKKICLSYAFVYRGKEADNWVNEGYFYGSISASYLF</sequence>
<dbReference type="InterPro" id="IPR037107">
    <property type="entry name" value="Put_OMP_sf"/>
</dbReference>
<name>A0A972JF99_9FLAO</name>
<organism evidence="1 2">
    <name type="scientific">Flavobacterium silvaticum</name>
    <dbReference type="NCBI Taxonomy" id="1852020"/>
    <lineage>
        <taxon>Bacteria</taxon>
        <taxon>Pseudomonadati</taxon>
        <taxon>Bacteroidota</taxon>
        <taxon>Flavobacteriia</taxon>
        <taxon>Flavobacteriales</taxon>
        <taxon>Flavobacteriaceae</taxon>
        <taxon>Flavobacterium</taxon>
    </lineage>
</organism>
<accession>A0A972JF99</accession>
<dbReference type="InterPro" id="IPR018707">
    <property type="entry name" value="LpxR"/>
</dbReference>
<gene>
    <name evidence="1" type="ORF">G6047_06795</name>
</gene>
<protein>
    <submittedName>
        <fullName evidence="1">Lipid A deacylase LpxR family protein</fullName>
    </submittedName>
</protein>
<proteinExistence type="predicted"/>
<dbReference type="Pfam" id="PF09982">
    <property type="entry name" value="LpxR"/>
    <property type="match status" value="1"/>
</dbReference>
<keyword evidence="2" id="KW-1185">Reference proteome</keyword>
<dbReference type="RefSeq" id="WP_169526735.1">
    <property type="nucleotide sequence ID" value="NZ_JAAMPU010000102.1"/>
</dbReference>
<evidence type="ECO:0000313" key="1">
    <source>
        <dbReference type="EMBL" id="NMH27734.1"/>
    </source>
</evidence>
<evidence type="ECO:0000313" key="2">
    <source>
        <dbReference type="Proteomes" id="UP000712080"/>
    </source>
</evidence>
<dbReference type="Gene3D" id="2.40.128.140">
    <property type="entry name" value="Outer membrane protein"/>
    <property type="match status" value="1"/>
</dbReference>
<dbReference type="Proteomes" id="UP000712080">
    <property type="component" value="Unassembled WGS sequence"/>
</dbReference>
<dbReference type="EMBL" id="JAAMPU010000102">
    <property type="protein sequence ID" value="NMH27734.1"/>
    <property type="molecule type" value="Genomic_DNA"/>
</dbReference>
<comment type="caution">
    <text evidence="1">The sequence shown here is derived from an EMBL/GenBank/DDBJ whole genome shotgun (WGS) entry which is preliminary data.</text>
</comment>
<reference evidence="1" key="1">
    <citation type="submission" date="2020-02" db="EMBL/GenBank/DDBJ databases">
        <title>Flavobacterium sp. genome.</title>
        <authorList>
            <person name="Jung H.S."/>
            <person name="Baek J.H."/>
            <person name="Jeon C.O."/>
        </authorList>
    </citation>
    <scope>NUCLEOTIDE SEQUENCE</scope>
    <source>
        <strain evidence="1">SE-s28</strain>
    </source>
</reference>